<evidence type="ECO:0000313" key="2">
    <source>
        <dbReference type="Proteomes" id="UP001595841"/>
    </source>
</evidence>
<name>A0ABV8PJ40_9FLAO</name>
<gene>
    <name evidence="1" type="ORF">ACFOWS_03940</name>
</gene>
<keyword evidence="2" id="KW-1185">Reference proteome</keyword>
<dbReference type="Pfam" id="PF12771">
    <property type="entry name" value="SusD-like_2"/>
    <property type="match status" value="2"/>
</dbReference>
<dbReference type="InterPro" id="IPR011990">
    <property type="entry name" value="TPR-like_helical_dom_sf"/>
</dbReference>
<comment type="caution">
    <text evidence="1">The sequence shown here is derived from an EMBL/GenBank/DDBJ whole genome shotgun (WGS) entry which is preliminary data.</text>
</comment>
<proteinExistence type="predicted"/>
<dbReference type="EMBL" id="JBHSCL010000004">
    <property type="protein sequence ID" value="MFC4219266.1"/>
    <property type="molecule type" value="Genomic_DNA"/>
</dbReference>
<accession>A0ABV8PJ40</accession>
<reference evidence="2" key="1">
    <citation type="journal article" date="2019" name="Int. J. Syst. Evol. Microbiol.">
        <title>The Global Catalogue of Microorganisms (GCM) 10K type strain sequencing project: providing services to taxonomists for standard genome sequencing and annotation.</title>
        <authorList>
            <consortium name="The Broad Institute Genomics Platform"/>
            <consortium name="The Broad Institute Genome Sequencing Center for Infectious Disease"/>
            <person name="Wu L."/>
            <person name="Ma J."/>
        </authorList>
    </citation>
    <scope>NUCLEOTIDE SEQUENCE [LARGE SCALE GENOMIC DNA]</scope>
    <source>
        <strain evidence="2">CGMCC 1.15774</strain>
    </source>
</reference>
<evidence type="ECO:0000313" key="1">
    <source>
        <dbReference type="EMBL" id="MFC4219266.1"/>
    </source>
</evidence>
<protein>
    <submittedName>
        <fullName evidence="1">SusD/RagB family nutrient-binding outer membrane lipoprotein</fullName>
    </submittedName>
</protein>
<dbReference type="Gene3D" id="1.25.40.390">
    <property type="match status" value="2"/>
</dbReference>
<dbReference type="InterPro" id="IPR041662">
    <property type="entry name" value="SusD-like_2"/>
</dbReference>
<organism evidence="1 2">
    <name type="scientific">Flagellimonas marina</name>
    <dbReference type="NCBI Taxonomy" id="1775168"/>
    <lineage>
        <taxon>Bacteria</taxon>
        <taxon>Pseudomonadati</taxon>
        <taxon>Bacteroidota</taxon>
        <taxon>Flavobacteriia</taxon>
        <taxon>Flavobacteriales</taxon>
        <taxon>Flavobacteriaceae</taxon>
        <taxon>Flagellimonas</taxon>
    </lineage>
</organism>
<dbReference type="SUPFAM" id="SSF48452">
    <property type="entry name" value="TPR-like"/>
    <property type="match status" value="1"/>
</dbReference>
<dbReference type="Proteomes" id="UP001595841">
    <property type="component" value="Unassembled WGS sequence"/>
</dbReference>
<sequence length="578" mass="63540">MKNISTYIASALLVGSLMVSCESTELDLTQDPNFLTPEQASPDFFLNAIQEDFARQIDGEATGDPQDNFVSGGNVFEDGFSVLGGELTRLVPYSSRDYQSGFQDIDVDDEWDNAYRGILFDIRSMQPLAEEAGLTRHLGIAQFIEAYTIVTLVDFFGDVPYTEALQAPEILNPTLDSGASVYEAALSLLDRAIVNFTNETASNPANDYFYGNDYTKWVKAANTLKLKIYVQTRLVDPSAAASFNSIITSGNYIMDTADDLDWRWPGTSASQPDTRHPNYGINYASAGAGAYVSNWMANLMDNSDDPRLRYYFYRQTINVPGQSGFPPNEELLTCSLQTPPAHYVNGGFTFCALPNGYWGRDHGDDEGIPPDGLLRTTVGVYPAGGRFDDDSFSAIAQNIDPASFGAGGTGITPILNAFMVDFWRAEMAMAANQTGQAATHFQNALTKQIAKARSFASNDLNADLSFEPTESDVNNFITNTIIAFNDADGDIDAQWDILAEQYLVSHYGNGIEAYNFYRRTGYPSTLQPNRELDPGAFPRSMYYPNQAVTSNPNITQKPNQAVPVFWDTNPASGFPFSN</sequence>
<dbReference type="PROSITE" id="PS51257">
    <property type="entry name" value="PROKAR_LIPOPROTEIN"/>
    <property type="match status" value="1"/>
</dbReference>
<keyword evidence="1" id="KW-0449">Lipoprotein</keyword>
<dbReference type="RefSeq" id="WP_379762681.1">
    <property type="nucleotide sequence ID" value="NZ_JBHSCL010000004.1"/>
</dbReference>